<evidence type="ECO:0000256" key="12">
    <source>
        <dbReference type="ARBA" id="ARBA00023014"/>
    </source>
</evidence>
<dbReference type="GO" id="GO:0051539">
    <property type="term" value="F:4 iron, 4 sulfur cluster binding"/>
    <property type="evidence" value="ECO:0007669"/>
    <property type="project" value="UniProtKB-UniRule"/>
</dbReference>
<dbReference type="RefSeq" id="WP_162663005.1">
    <property type="nucleotide sequence ID" value="NZ_CP048020.1"/>
</dbReference>
<keyword evidence="10 17" id="KW-0560">Oxidoreductase</keyword>
<feature type="disulfide bond" description="Redox-active" evidence="17">
    <location>
        <begin position="200"/>
        <end position="202"/>
    </location>
</feature>
<evidence type="ECO:0000256" key="2">
    <source>
        <dbReference type="ARBA" id="ARBA00004691"/>
    </source>
</evidence>
<protein>
    <recommendedName>
        <fullName evidence="5 17">Epoxyqueuosine reductase QueH</fullName>
        <ecNumber evidence="4 17">1.17.99.6</ecNumber>
    </recommendedName>
    <alternativeName>
        <fullName evidence="15 17">Queuosine biosynthesis protein QueH</fullName>
    </alternativeName>
</protein>
<evidence type="ECO:0000313" key="18">
    <source>
        <dbReference type="EMBL" id="QHX42816.1"/>
    </source>
</evidence>
<evidence type="ECO:0000313" key="19">
    <source>
        <dbReference type="Proteomes" id="UP000464374"/>
    </source>
</evidence>
<dbReference type="UniPathway" id="UPA00392"/>
<comment type="catalytic activity">
    <reaction evidence="16 17">
        <text>epoxyqueuosine(34) in tRNA + AH2 = queuosine(34) in tRNA + A + H2O</text>
        <dbReference type="Rhea" id="RHEA:32159"/>
        <dbReference type="Rhea" id="RHEA-COMP:18571"/>
        <dbReference type="Rhea" id="RHEA-COMP:18582"/>
        <dbReference type="ChEBI" id="CHEBI:13193"/>
        <dbReference type="ChEBI" id="CHEBI:15377"/>
        <dbReference type="ChEBI" id="CHEBI:17499"/>
        <dbReference type="ChEBI" id="CHEBI:194431"/>
        <dbReference type="ChEBI" id="CHEBI:194443"/>
        <dbReference type="EC" id="1.17.99.6"/>
    </reaction>
</comment>
<evidence type="ECO:0000256" key="3">
    <source>
        <dbReference type="ARBA" id="ARBA00008207"/>
    </source>
</evidence>
<evidence type="ECO:0000256" key="13">
    <source>
        <dbReference type="ARBA" id="ARBA00023157"/>
    </source>
</evidence>
<evidence type="ECO:0000256" key="1">
    <source>
        <dbReference type="ARBA" id="ARBA00002268"/>
    </source>
</evidence>
<dbReference type="Pfam" id="PF02677">
    <property type="entry name" value="QueH"/>
    <property type="match status" value="1"/>
</dbReference>
<dbReference type="InterPro" id="IPR003828">
    <property type="entry name" value="QueH"/>
</dbReference>
<evidence type="ECO:0000256" key="9">
    <source>
        <dbReference type="ARBA" id="ARBA00022785"/>
    </source>
</evidence>
<keyword evidence="11 17" id="KW-0408">Iron</keyword>
<evidence type="ECO:0000256" key="4">
    <source>
        <dbReference type="ARBA" id="ARBA00012622"/>
    </source>
</evidence>
<evidence type="ECO:0000256" key="7">
    <source>
        <dbReference type="ARBA" id="ARBA00022694"/>
    </source>
</evidence>
<sequence length="221" mass="25393">MKQNFQLLMEQTIADIGDSFTAEAPPRLMLHSCCAPCSSSVIKRLAGHFKLTVFYYNPNIDTQLEYRTRADEQIRLIEQYNASKEFPYRIDYAIQDYSHEQFLEIAEGYTDCPEGGERCFRCYRLRLAATVREAAAQGFDFFCTTLSLSPLKSAAKINEIGMELATDKCRWLPSDFKKKDGYLESIRLSKELGLYRQDYCGCEFSRTFENSDTVYGVAAQK</sequence>
<dbReference type="EMBL" id="CP048020">
    <property type="protein sequence ID" value="QHX42816.1"/>
    <property type="molecule type" value="Genomic_DNA"/>
</dbReference>
<keyword evidence="9 17" id="KW-0671">Queuosine biosynthesis</keyword>
<gene>
    <name evidence="17" type="primary">queH</name>
    <name evidence="18" type="ORF">GWP43_04445</name>
</gene>
<keyword evidence="6 17" id="KW-0004">4Fe-4S</keyword>
<evidence type="ECO:0000256" key="14">
    <source>
        <dbReference type="ARBA" id="ARBA00023284"/>
    </source>
</evidence>
<evidence type="ECO:0000256" key="10">
    <source>
        <dbReference type="ARBA" id="ARBA00023002"/>
    </source>
</evidence>
<evidence type="ECO:0000256" key="5">
    <source>
        <dbReference type="ARBA" id="ARBA00016895"/>
    </source>
</evidence>
<keyword evidence="7 17" id="KW-0819">tRNA processing</keyword>
<organism evidence="18 19">
    <name type="scientific">Treponema vincentii</name>
    <dbReference type="NCBI Taxonomy" id="69710"/>
    <lineage>
        <taxon>Bacteria</taxon>
        <taxon>Pseudomonadati</taxon>
        <taxon>Spirochaetota</taxon>
        <taxon>Spirochaetia</taxon>
        <taxon>Spirochaetales</taxon>
        <taxon>Treponemataceae</taxon>
        <taxon>Treponema</taxon>
    </lineage>
</organism>
<dbReference type="EC" id="1.17.99.6" evidence="4 17"/>
<dbReference type="AlphaFoldDB" id="A0A6P1XZ09"/>
<dbReference type="KEGG" id="trz:GWP43_04445"/>
<feature type="binding site" evidence="17">
    <location>
        <position position="34"/>
    </location>
    <ligand>
        <name>[4Fe-4S] cluster</name>
        <dbReference type="ChEBI" id="CHEBI:49883"/>
    </ligand>
</feature>
<evidence type="ECO:0000256" key="6">
    <source>
        <dbReference type="ARBA" id="ARBA00022485"/>
    </source>
</evidence>
<dbReference type="PANTHER" id="PTHR36701">
    <property type="entry name" value="EPOXYQUEUOSINE REDUCTASE QUEH"/>
    <property type="match status" value="1"/>
</dbReference>
<evidence type="ECO:0000256" key="11">
    <source>
        <dbReference type="ARBA" id="ARBA00023004"/>
    </source>
</evidence>
<evidence type="ECO:0000256" key="16">
    <source>
        <dbReference type="ARBA" id="ARBA00047415"/>
    </source>
</evidence>
<comment type="pathway">
    <text evidence="2 17">tRNA modification; tRNA-queuosine biosynthesis.</text>
</comment>
<comment type="similarity">
    <text evidence="3 17">Belongs to the QueH family.</text>
</comment>
<accession>A0A6P1XZ09</accession>
<dbReference type="PANTHER" id="PTHR36701:SF1">
    <property type="entry name" value="EPOXYQUEUOSINE REDUCTASE QUEH"/>
    <property type="match status" value="1"/>
</dbReference>
<evidence type="ECO:0000256" key="17">
    <source>
        <dbReference type="HAMAP-Rule" id="MF_02089"/>
    </source>
</evidence>
<dbReference type="GO" id="GO:0046872">
    <property type="term" value="F:metal ion binding"/>
    <property type="evidence" value="ECO:0007669"/>
    <property type="project" value="UniProtKB-KW"/>
</dbReference>
<dbReference type="GO" id="GO:0008616">
    <property type="term" value="P:tRNA queuosine(34) biosynthetic process"/>
    <property type="evidence" value="ECO:0007669"/>
    <property type="project" value="UniProtKB-UniRule"/>
</dbReference>
<feature type="binding site" evidence="17">
    <location>
        <position position="122"/>
    </location>
    <ligand>
        <name>[4Fe-4S] cluster</name>
        <dbReference type="ChEBI" id="CHEBI:49883"/>
    </ligand>
</feature>
<feature type="binding site" evidence="17">
    <location>
        <position position="119"/>
    </location>
    <ligand>
        <name>[4Fe-4S] cluster</name>
        <dbReference type="ChEBI" id="CHEBI:49883"/>
    </ligand>
</feature>
<keyword evidence="14 17" id="KW-0676">Redox-active center</keyword>
<reference evidence="18 19" key="1">
    <citation type="submission" date="2020-01" db="EMBL/GenBank/DDBJ databases">
        <title>Complete genome sequence of a human oral phylogroup 1 Treponema sp. strain ATCC 700766, originally isolated from periodontitis dental plaque.</title>
        <authorList>
            <person name="Chan Y."/>
            <person name="Huo Y.-B."/>
            <person name="Yu X.-L."/>
            <person name="Zeng H."/>
            <person name="Leung W.-K."/>
            <person name="Watt R.M."/>
        </authorList>
    </citation>
    <scope>NUCLEOTIDE SEQUENCE [LARGE SCALE GENOMIC DNA]</scope>
    <source>
        <strain evidence="18 19">OMZ 804</strain>
    </source>
</reference>
<dbReference type="Proteomes" id="UP000464374">
    <property type="component" value="Chromosome"/>
</dbReference>
<dbReference type="HAMAP" id="MF_02089">
    <property type="entry name" value="QueH"/>
    <property type="match status" value="1"/>
</dbReference>
<evidence type="ECO:0000256" key="8">
    <source>
        <dbReference type="ARBA" id="ARBA00022723"/>
    </source>
</evidence>
<dbReference type="GO" id="GO:0052693">
    <property type="term" value="F:epoxyqueuosine reductase activity"/>
    <property type="evidence" value="ECO:0007669"/>
    <property type="project" value="UniProtKB-UniRule"/>
</dbReference>
<evidence type="ECO:0000256" key="15">
    <source>
        <dbReference type="ARBA" id="ARBA00031446"/>
    </source>
</evidence>
<comment type="function">
    <text evidence="1 17">Catalyzes the conversion of epoxyqueuosine (oQ) to queuosine (Q), which is a hypermodified base found in the wobble positions of tRNA(Asp), tRNA(Asn), tRNA(His) and tRNA(Tyr).</text>
</comment>
<keyword evidence="13 17" id="KW-1015">Disulfide bond</keyword>
<feature type="binding site" evidence="17">
    <location>
        <position position="33"/>
    </location>
    <ligand>
        <name>[4Fe-4S] cluster</name>
        <dbReference type="ChEBI" id="CHEBI:49883"/>
    </ligand>
</feature>
<proteinExistence type="inferred from homology"/>
<name>A0A6P1XZ09_9SPIR</name>
<keyword evidence="12 17" id="KW-0411">Iron-sulfur</keyword>
<keyword evidence="8 17" id="KW-0479">Metal-binding</keyword>